<keyword evidence="1" id="KW-1133">Transmembrane helix</keyword>
<feature type="transmembrane region" description="Helical" evidence="1">
    <location>
        <begin position="76"/>
        <end position="98"/>
    </location>
</feature>
<comment type="caution">
    <text evidence="2">The sequence shown here is derived from an EMBL/GenBank/DDBJ whole genome shotgun (WGS) entry which is preliminary data.</text>
</comment>
<keyword evidence="1" id="KW-0812">Transmembrane</keyword>
<keyword evidence="1" id="KW-0472">Membrane</keyword>
<accession>A0ABR3HYZ6</accession>
<name>A0ABR3HYZ6_LOXSC</name>
<gene>
    <name evidence="2" type="ORF">ABMA27_001563</name>
</gene>
<dbReference type="Proteomes" id="UP001549920">
    <property type="component" value="Unassembled WGS sequence"/>
</dbReference>
<proteinExistence type="predicted"/>
<evidence type="ECO:0000256" key="1">
    <source>
        <dbReference type="SAM" id="Phobius"/>
    </source>
</evidence>
<feature type="transmembrane region" description="Helical" evidence="1">
    <location>
        <begin position="129"/>
        <end position="152"/>
    </location>
</feature>
<evidence type="ECO:0000313" key="3">
    <source>
        <dbReference type="Proteomes" id="UP001549920"/>
    </source>
</evidence>
<protein>
    <submittedName>
        <fullName evidence="2">Uncharacterized protein</fullName>
    </submittedName>
</protein>
<evidence type="ECO:0000313" key="2">
    <source>
        <dbReference type="EMBL" id="KAL0881781.1"/>
    </source>
</evidence>
<reference evidence="2 3" key="1">
    <citation type="submission" date="2024-06" db="EMBL/GenBank/DDBJ databases">
        <title>A chromosome-level genome assembly of beet webworm, Loxostege sticticalis.</title>
        <authorList>
            <person name="Zhang Y."/>
        </authorList>
    </citation>
    <scope>NUCLEOTIDE SEQUENCE [LARGE SCALE GENOMIC DNA]</scope>
    <source>
        <strain evidence="2">AQ026</strain>
        <tissue evidence="2">Whole body</tissue>
    </source>
</reference>
<keyword evidence="3" id="KW-1185">Reference proteome</keyword>
<dbReference type="EMBL" id="JBEUOH010000011">
    <property type="protein sequence ID" value="KAL0881781.1"/>
    <property type="molecule type" value="Genomic_DNA"/>
</dbReference>
<sequence length="176" mass="18889">MVMVAIVTMGGSLEIQVTVTAQSYLSRVASTGREMMKLVIVALLAVCAIANARGIAGPDNGVKKNEIVSVDKESRVLLEIPLIATLIIKSFKLVWFLLSTLCSMIDYKLAAVALAVNVGYYLFSNCYPVIIGAVLVLGFCKLTGLCSLGYILDKVDPLSYAEDHLHLGALKYGDSL</sequence>
<organism evidence="2 3">
    <name type="scientific">Loxostege sticticalis</name>
    <name type="common">Beet webworm moth</name>
    <dbReference type="NCBI Taxonomy" id="481309"/>
    <lineage>
        <taxon>Eukaryota</taxon>
        <taxon>Metazoa</taxon>
        <taxon>Ecdysozoa</taxon>
        <taxon>Arthropoda</taxon>
        <taxon>Hexapoda</taxon>
        <taxon>Insecta</taxon>
        <taxon>Pterygota</taxon>
        <taxon>Neoptera</taxon>
        <taxon>Endopterygota</taxon>
        <taxon>Lepidoptera</taxon>
        <taxon>Glossata</taxon>
        <taxon>Ditrysia</taxon>
        <taxon>Pyraloidea</taxon>
        <taxon>Crambidae</taxon>
        <taxon>Pyraustinae</taxon>
        <taxon>Loxostege</taxon>
    </lineage>
</organism>
<feature type="transmembrane region" description="Helical" evidence="1">
    <location>
        <begin position="35"/>
        <end position="56"/>
    </location>
</feature>